<comment type="caution">
    <text evidence="2">The sequence shown here is derived from an EMBL/GenBank/DDBJ whole genome shotgun (WGS) entry which is preliminary data.</text>
</comment>
<reference evidence="2 3" key="1">
    <citation type="submission" date="2019-09" db="EMBL/GenBank/DDBJ databases">
        <title>Bird 10,000 Genomes (B10K) Project - Family phase.</title>
        <authorList>
            <person name="Zhang G."/>
        </authorList>
    </citation>
    <scope>NUCLEOTIDE SEQUENCE [LARGE SCALE GENOMIC DNA]</scope>
    <source>
        <strain evidence="2">B10K-DU-012-80</strain>
    </source>
</reference>
<protein>
    <submittedName>
        <fullName evidence="2">ELMD3 protein</fullName>
    </submittedName>
</protein>
<dbReference type="Pfam" id="PF04727">
    <property type="entry name" value="ELMO_CED12"/>
    <property type="match status" value="2"/>
</dbReference>
<evidence type="ECO:0000259" key="1">
    <source>
        <dbReference type="PROSITE" id="PS51335"/>
    </source>
</evidence>
<dbReference type="EMBL" id="VYZL01003277">
    <property type="protein sequence ID" value="NWR61227.1"/>
    <property type="molecule type" value="Genomic_DNA"/>
</dbReference>
<dbReference type="PANTHER" id="PTHR12771:SF2">
    <property type="entry name" value="ELMO DOMAIN-CONTAINING PROTEIN 3"/>
    <property type="match status" value="1"/>
</dbReference>
<accession>A0A7K4YQH4</accession>
<dbReference type="Proteomes" id="UP000551127">
    <property type="component" value="Unassembled WGS sequence"/>
</dbReference>
<dbReference type="InterPro" id="IPR050868">
    <property type="entry name" value="ELMO_domain-containing"/>
</dbReference>
<feature type="domain" description="ELMO" evidence="1">
    <location>
        <begin position="71"/>
        <end position="229"/>
    </location>
</feature>
<gene>
    <name evidence="2" type="primary">Elmod3</name>
    <name evidence="2" type="ORF">BUCABY_R01242</name>
</gene>
<name>A0A7K4YQH4_BUCAB</name>
<dbReference type="OrthoDB" id="266227at2759"/>
<dbReference type="PROSITE" id="PS51335">
    <property type="entry name" value="ELMO"/>
    <property type="match status" value="1"/>
</dbReference>
<feature type="non-terminal residue" evidence="2">
    <location>
        <position position="1"/>
    </location>
</feature>
<feature type="non-terminal residue" evidence="2">
    <location>
        <position position="242"/>
    </location>
</feature>
<sequence>ISFTEALQHFQSTDLSECRQKVRATAAGRGHGLAALLCCLFGPPRLRPQLQGERELALAMAQCPLDDGESVHMRILQTIYRQLTGSRLGCPRYGEHWEELGFQGRAGGAKRCWGGSHWSHSRLSGGIQGQRKGFGHRRTTGWLRLEKPLELTFPFCIMSVNITRLVLQALREDRLCRECNRRQQVLAVLNRLYAAAFLQLYRVWKGQRQTLADCDRLLKALELATKKKPRQLLKSLEIYMDR</sequence>
<evidence type="ECO:0000313" key="3">
    <source>
        <dbReference type="Proteomes" id="UP000551127"/>
    </source>
</evidence>
<evidence type="ECO:0000313" key="2">
    <source>
        <dbReference type="EMBL" id="NWR61227.1"/>
    </source>
</evidence>
<dbReference type="InterPro" id="IPR006816">
    <property type="entry name" value="ELMO_dom"/>
</dbReference>
<organism evidence="2 3">
    <name type="scientific">Bucorvus abyssinicus</name>
    <name type="common">Northern ground-hornbill</name>
    <name type="synonym">Abyssinian ground-hornbill</name>
    <dbReference type="NCBI Taxonomy" id="153643"/>
    <lineage>
        <taxon>Eukaryota</taxon>
        <taxon>Metazoa</taxon>
        <taxon>Chordata</taxon>
        <taxon>Craniata</taxon>
        <taxon>Vertebrata</taxon>
        <taxon>Euteleostomi</taxon>
        <taxon>Archelosauria</taxon>
        <taxon>Archosauria</taxon>
        <taxon>Dinosauria</taxon>
        <taxon>Saurischia</taxon>
        <taxon>Theropoda</taxon>
        <taxon>Coelurosauria</taxon>
        <taxon>Aves</taxon>
        <taxon>Neognathae</taxon>
        <taxon>Neoaves</taxon>
        <taxon>Telluraves</taxon>
        <taxon>Coraciimorphae</taxon>
        <taxon>Bucerotiformes</taxon>
        <taxon>Bucorvidae</taxon>
        <taxon>Bucorvus</taxon>
    </lineage>
</organism>
<dbReference type="AlphaFoldDB" id="A0A7K4YQH4"/>
<dbReference type="PANTHER" id="PTHR12771">
    <property type="entry name" value="ENGULFMENT AND CELL MOTILITY"/>
    <property type="match status" value="1"/>
</dbReference>
<proteinExistence type="predicted"/>
<keyword evidence="3" id="KW-1185">Reference proteome</keyword>